<protein>
    <submittedName>
        <fullName evidence="2">Cut9 interacting protein Scn1</fullName>
    </submittedName>
</protein>
<dbReference type="InterPro" id="IPR032466">
    <property type="entry name" value="Metal_Hydrolase"/>
</dbReference>
<dbReference type="InterPro" id="IPR001130">
    <property type="entry name" value="TatD-like"/>
</dbReference>
<dbReference type="PANTHER" id="PTHR47345">
    <property type="entry name" value="CUT9-INTERACTING PROTEIN SCN1"/>
    <property type="match status" value="1"/>
</dbReference>
<evidence type="ECO:0000313" key="2">
    <source>
        <dbReference type="EMBL" id="KAF4587507.1"/>
    </source>
</evidence>
<evidence type="ECO:0000313" key="3">
    <source>
        <dbReference type="Proteomes" id="UP000562929"/>
    </source>
</evidence>
<evidence type="ECO:0000256" key="1">
    <source>
        <dbReference type="SAM" id="MobiDB-lite"/>
    </source>
</evidence>
<sequence length="397" mass="44251">MSLYDDDPEAFPWHLGIFDAHSHPTDTMATLAAALPSMQAAALVIMATRSQDQHLVAQAVDLHARARCRLVPSFGWHPWFSHRLYDDEVPSPTFQLSELEHHVEALHQAKKQHYRAVLVPAPEDDDLIRCLPTPTPLSSYIAEASDLLRRHPHALVGEAGLDKSFRIPRPWDAPSESSRDNSLTPGGREGRLLSPYRVRMPHQQVILARQLRLAATEDRSVSLHGVQAHGLLYQTVSALWKGHERHVPSRRERRRDLVEATASDTEDEIKSRPPPVKAFPPRICLHSFSGSVELLAQWMHPSVPADVFVSLSAAVNLGSDDDARAKLDPVIRAVPDDRILVESDLHEAGPSMDDALERMYRVICAVKGWSLDHGVRRIGLNFRHFVFGSSSGGEGII</sequence>
<reference evidence="2 3" key="1">
    <citation type="journal article" date="2020" name="G3 (Bethesda)">
        <title>Genetic Underpinnings of Host Manipulation by Ophiocordyceps as Revealed by Comparative Transcriptomics.</title>
        <authorList>
            <person name="Will I."/>
            <person name="Das B."/>
            <person name="Trinh T."/>
            <person name="Brachmann A."/>
            <person name="Ohm R.A."/>
            <person name="de Bekker C."/>
        </authorList>
    </citation>
    <scope>NUCLEOTIDE SEQUENCE [LARGE SCALE GENOMIC DNA]</scope>
    <source>
        <strain evidence="2 3">EC05</strain>
    </source>
</reference>
<dbReference type="GO" id="GO:0016788">
    <property type="term" value="F:hydrolase activity, acting on ester bonds"/>
    <property type="evidence" value="ECO:0007669"/>
    <property type="project" value="InterPro"/>
</dbReference>
<dbReference type="Pfam" id="PF01026">
    <property type="entry name" value="TatD_DNase"/>
    <property type="match status" value="1"/>
</dbReference>
<dbReference type="SUPFAM" id="SSF51556">
    <property type="entry name" value="Metallo-dependent hydrolases"/>
    <property type="match status" value="1"/>
</dbReference>
<name>A0A8H4Q6F3_9HYPO</name>
<dbReference type="OrthoDB" id="413993at2759"/>
<feature type="region of interest" description="Disordered" evidence="1">
    <location>
        <begin position="167"/>
        <end position="193"/>
    </location>
</feature>
<dbReference type="Gene3D" id="3.20.20.140">
    <property type="entry name" value="Metal-dependent hydrolases"/>
    <property type="match status" value="1"/>
</dbReference>
<dbReference type="AlphaFoldDB" id="A0A8H4Q6F3"/>
<dbReference type="PANTHER" id="PTHR47345:SF1">
    <property type="entry name" value="CUT9-INTERACTING PROTEIN SCN1"/>
    <property type="match status" value="1"/>
</dbReference>
<dbReference type="InterPro" id="IPR053044">
    <property type="entry name" value="Metallo-hydrolase/TatD-type"/>
</dbReference>
<keyword evidence="3" id="KW-1185">Reference proteome</keyword>
<organism evidence="2 3">
    <name type="scientific">Ophiocordyceps camponoti-floridani</name>
    <dbReference type="NCBI Taxonomy" id="2030778"/>
    <lineage>
        <taxon>Eukaryota</taxon>
        <taxon>Fungi</taxon>
        <taxon>Dikarya</taxon>
        <taxon>Ascomycota</taxon>
        <taxon>Pezizomycotina</taxon>
        <taxon>Sordariomycetes</taxon>
        <taxon>Hypocreomycetidae</taxon>
        <taxon>Hypocreales</taxon>
        <taxon>Ophiocordycipitaceae</taxon>
        <taxon>Ophiocordyceps</taxon>
    </lineage>
</organism>
<gene>
    <name evidence="2" type="ORF">GQ602_004200</name>
</gene>
<dbReference type="Proteomes" id="UP000562929">
    <property type="component" value="Unassembled WGS sequence"/>
</dbReference>
<proteinExistence type="predicted"/>
<accession>A0A8H4Q6F3</accession>
<dbReference type="EMBL" id="JAACLJ010000004">
    <property type="protein sequence ID" value="KAF4587507.1"/>
    <property type="molecule type" value="Genomic_DNA"/>
</dbReference>
<comment type="caution">
    <text evidence="2">The sequence shown here is derived from an EMBL/GenBank/DDBJ whole genome shotgun (WGS) entry which is preliminary data.</text>
</comment>